<sequence length="123" mass="13419">MSLILSRLRGPGLHRAVDEIERLREANERLLVQLADTRAKRAEAEQVVVCLDADLIERTDERDQLQAELVNVRQVLAPYLAAEATAGAVTVPEMVRDTSALEDQATAPIAVTTLREQFGGSAA</sequence>
<organism evidence="2 3">
    <name type="scientific">[Kitasatospora] papulosa</name>
    <dbReference type="NCBI Taxonomy" id="1464011"/>
    <lineage>
        <taxon>Bacteria</taxon>
        <taxon>Bacillati</taxon>
        <taxon>Actinomycetota</taxon>
        <taxon>Actinomycetes</taxon>
        <taxon>Kitasatosporales</taxon>
        <taxon>Streptomycetaceae</taxon>
        <taxon>Streptomyces</taxon>
    </lineage>
</organism>
<dbReference type="EMBL" id="CP108135">
    <property type="protein sequence ID" value="WTP69328.1"/>
    <property type="molecule type" value="Genomic_DNA"/>
</dbReference>
<keyword evidence="1" id="KW-0175">Coiled coil</keyword>
<accession>A0ABZ1KA49</accession>
<proteinExistence type="predicted"/>
<gene>
    <name evidence="2" type="ORF">OG560_29470</name>
</gene>
<evidence type="ECO:0000313" key="2">
    <source>
        <dbReference type="EMBL" id="WTP69328.1"/>
    </source>
</evidence>
<dbReference type="RefSeq" id="WP_406188940.1">
    <property type="nucleotide sequence ID" value="NZ_CP108135.1"/>
</dbReference>
<reference evidence="2 3" key="1">
    <citation type="submission" date="2022-10" db="EMBL/GenBank/DDBJ databases">
        <title>The complete genomes of actinobacterial strains from the NBC collection.</title>
        <authorList>
            <person name="Joergensen T.S."/>
            <person name="Alvarez Arevalo M."/>
            <person name="Sterndorff E.B."/>
            <person name="Faurdal D."/>
            <person name="Vuksanovic O."/>
            <person name="Mourched A.-S."/>
            <person name="Charusanti P."/>
            <person name="Shaw S."/>
            <person name="Blin K."/>
            <person name="Weber T."/>
        </authorList>
    </citation>
    <scope>NUCLEOTIDE SEQUENCE [LARGE SCALE GENOMIC DNA]</scope>
    <source>
        <strain evidence="2 3">NBC_00185</strain>
    </source>
</reference>
<evidence type="ECO:0000256" key="1">
    <source>
        <dbReference type="SAM" id="Coils"/>
    </source>
</evidence>
<feature type="coiled-coil region" evidence="1">
    <location>
        <begin position="13"/>
        <end position="47"/>
    </location>
</feature>
<protein>
    <submittedName>
        <fullName evidence="2">Uncharacterized protein</fullName>
    </submittedName>
</protein>
<keyword evidence="3" id="KW-1185">Reference proteome</keyword>
<evidence type="ECO:0000313" key="3">
    <source>
        <dbReference type="Proteomes" id="UP001622496"/>
    </source>
</evidence>
<dbReference type="Proteomes" id="UP001622496">
    <property type="component" value="Chromosome"/>
</dbReference>
<name>A0ABZ1KA49_9ACTN</name>